<evidence type="ECO:0000313" key="2">
    <source>
        <dbReference type="EMBL" id="ADB53625.1"/>
    </source>
</evidence>
<dbReference type="STRING" id="469383.Cwoe_5219"/>
<protein>
    <submittedName>
        <fullName evidence="2">Uncharacterized protein</fullName>
    </submittedName>
</protein>
<dbReference type="KEGG" id="cwo:Cwoe_5219"/>
<keyword evidence="3" id="KW-1185">Reference proteome</keyword>
<feature type="region of interest" description="Disordered" evidence="1">
    <location>
        <begin position="60"/>
        <end position="80"/>
    </location>
</feature>
<dbReference type="EMBL" id="CP001854">
    <property type="protein sequence ID" value="ADB53625.1"/>
    <property type="molecule type" value="Genomic_DNA"/>
</dbReference>
<accession>D3FED3</accession>
<evidence type="ECO:0000313" key="3">
    <source>
        <dbReference type="Proteomes" id="UP000008229"/>
    </source>
</evidence>
<reference evidence="2 3" key="1">
    <citation type="journal article" date="2010" name="Stand. Genomic Sci.">
        <title>Complete genome sequence of Conexibacter woesei type strain (ID131577).</title>
        <authorList>
            <person name="Pukall R."/>
            <person name="Lapidus A."/>
            <person name="Glavina Del Rio T."/>
            <person name="Copeland A."/>
            <person name="Tice H."/>
            <person name="Cheng J.-F."/>
            <person name="Lucas S."/>
            <person name="Chen F."/>
            <person name="Nolan M."/>
            <person name="Bruce D."/>
            <person name="Goodwin L."/>
            <person name="Pitluck S."/>
            <person name="Mavromatis K."/>
            <person name="Ivanova N."/>
            <person name="Ovchinnikova G."/>
            <person name="Pati A."/>
            <person name="Chen A."/>
            <person name="Palaniappan K."/>
            <person name="Land M."/>
            <person name="Hauser L."/>
            <person name="Chang Y.-J."/>
            <person name="Jeffries C.D."/>
            <person name="Chain P."/>
            <person name="Meincke L."/>
            <person name="Sims D."/>
            <person name="Brettin T."/>
            <person name="Detter J.C."/>
            <person name="Rohde M."/>
            <person name="Goeker M."/>
            <person name="Bristow J."/>
            <person name="Eisen J.A."/>
            <person name="Markowitz V."/>
            <person name="Kyrpides N.C."/>
            <person name="Klenk H.-P."/>
            <person name="Hugenholtz P."/>
        </authorList>
    </citation>
    <scope>NUCLEOTIDE SEQUENCE [LARGE SCALE GENOMIC DNA]</scope>
    <source>
        <strain evidence="3">DSM 14684 / CIP 108061 / JCM 11494 / NBRC 100937 / ID131577</strain>
    </source>
</reference>
<gene>
    <name evidence="2" type="ordered locus">Cwoe_5219</name>
</gene>
<sequence precursor="true">MRLRPSAGSLRGVSCPRPIDLRCEIDSLDEPIRGRIGDRRGRSVEFRGWIELAAALTDLAQDASSSSSTSPSEEISHERS</sequence>
<dbReference type="HOGENOM" id="CLU_2583707_0_0_11"/>
<name>D3FED3_CONWI</name>
<reference evidence="3" key="2">
    <citation type="submission" date="2010-01" db="EMBL/GenBank/DDBJ databases">
        <title>The complete genome of Conexibacter woesei DSM 14684.</title>
        <authorList>
            <consortium name="US DOE Joint Genome Institute (JGI-PGF)"/>
            <person name="Lucas S."/>
            <person name="Copeland A."/>
            <person name="Lapidus A."/>
            <person name="Glavina del Rio T."/>
            <person name="Dalin E."/>
            <person name="Tice H."/>
            <person name="Bruce D."/>
            <person name="Goodwin L."/>
            <person name="Pitluck S."/>
            <person name="Kyrpides N."/>
            <person name="Mavromatis K."/>
            <person name="Ivanova N."/>
            <person name="Mikhailova N."/>
            <person name="Chertkov O."/>
            <person name="Brettin T."/>
            <person name="Detter J.C."/>
            <person name="Han C."/>
            <person name="Larimer F."/>
            <person name="Land M."/>
            <person name="Hauser L."/>
            <person name="Markowitz V."/>
            <person name="Cheng J.-F."/>
            <person name="Hugenholtz P."/>
            <person name="Woyke T."/>
            <person name="Wu D."/>
            <person name="Pukall R."/>
            <person name="Steenblock K."/>
            <person name="Schneider S."/>
            <person name="Klenk H.-P."/>
            <person name="Eisen J.A."/>
        </authorList>
    </citation>
    <scope>NUCLEOTIDE SEQUENCE [LARGE SCALE GENOMIC DNA]</scope>
    <source>
        <strain evidence="3">DSM 14684 / CIP 108061 / JCM 11494 / NBRC 100937 / ID131577</strain>
    </source>
</reference>
<evidence type="ECO:0000256" key="1">
    <source>
        <dbReference type="SAM" id="MobiDB-lite"/>
    </source>
</evidence>
<dbReference type="Proteomes" id="UP000008229">
    <property type="component" value="Chromosome"/>
</dbReference>
<proteinExistence type="predicted"/>
<feature type="compositionally biased region" description="Low complexity" evidence="1">
    <location>
        <begin position="60"/>
        <end position="72"/>
    </location>
</feature>
<dbReference type="eggNOG" id="ENOG5030UUS">
    <property type="taxonomic scope" value="Bacteria"/>
</dbReference>
<dbReference type="AlphaFoldDB" id="D3FED3"/>
<organism evidence="2 3">
    <name type="scientific">Conexibacter woesei (strain DSM 14684 / CCUG 47730 / CIP 108061 / JCM 11494 / NBRC 100937 / ID131577)</name>
    <dbReference type="NCBI Taxonomy" id="469383"/>
    <lineage>
        <taxon>Bacteria</taxon>
        <taxon>Bacillati</taxon>
        <taxon>Actinomycetota</taxon>
        <taxon>Thermoleophilia</taxon>
        <taxon>Solirubrobacterales</taxon>
        <taxon>Conexibacteraceae</taxon>
        <taxon>Conexibacter</taxon>
    </lineage>
</organism>